<comment type="caution">
    <text evidence="2">The sequence shown here is derived from an EMBL/GenBank/DDBJ whole genome shotgun (WGS) entry which is preliminary data.</text>
</comment>
<dbReference type="Proteomes" id="UP000828251">
    <property type="component" value="Unassembled WGS sequence"/>
</dbReference>
<evidence type="ECO:0000313" key="2">
    <source>
        <dbReference type="EMBL" id="KAH1122367.1"/>
    </source>
</evidence>
<dbReference type="EMBL" id="JAIQCV010000002">
    <property type="protein sequence ID" value="KAH1122367.1"/>
    <property type="molecule type" value="Genomic_DNA"/>
</dbReference>
<name>A0A9D3WE28_9ROSI</name>
<organism evidence="2 3">
    <name type="scientific">Gossypium stocksii</name>
    <dbReference type="NCBI Taxonomy" id="47602"/>
    <lineage>
        <taxon>Eukaryota</taxon>
        <taxon>Viridiplantae</taxon>
        <taxon>Streptophyta</taxon>
        <taxon>Embryophyta</taxon>
        <taxon>Tracheophyta</taxon>
        <taxon>Spermatophyta</taxon>
        <taxon>Magnoliopsida</taxon>
        <taxon>eudicotyledons</taxon>
        <taxon>Gunneridae</taxon>
        <taxon>Pentapetalae</taxon>
        <taxon>rosids</taxon>
        <taxon>malvids</taxon>
        <taxon>Malvales</taxon>
        <taxon>Malvaceae</taxon>
        <taxon>Malvoideae</taxon>
        <taxon>Gossypium</taxon>
    </lineage>
</organism>
<evidence type="ECO:0000313" key="3">
    <source>
        <dbReference type="Proteomes" id="UP000828251"/>
    </source>
</evidence>
<sequence>EKEKKKSLQKKFTRPMPTLLVFPKELLLELDDDDDNGEETIAKNKTTKQEGEVEKIESVYVESDKDDEDVTQATAPVSTTTTLTTAPMTEQERAVHQLINDLMESDTDKEEEMPINQLK</sequence>
<keyword evidence="3" id="KW-1185">Reference proteome</keyword>
<reference evidence="2 3" key="1">
    <citation type="journal article" date="2021" name="Plant Biotechnol. J.">
        <title>Multi-omics assisted identification of the key and species-specific regulatory components of drought-tolerant mechanisms in Gossypium stocksii.</title>
        <authorList>
            <person name="Yu D."/>
            <person name="Ke L."/>
            <person name="Zhang D."/>
            <person name="Wu Y."/>
            <person name="Sun Y."/>
            <person name="Mei J."/>
            <person name="Sun J."/>
            <person name="Sun Y."/>
        </authorList>
    </citation>
    <scope>NUCLEOTIDE SEQUENCE [LARGE SCALE GENOMIC DNA]</scope>
    <source>
        <strain evidence="3">cv. E1</strain>
        <tissue evidence="2">Leaf</tissue>
    </source>
</reference>
<accession>A0A9D3WE28</accession>
<proteinExistence type="predicted"/>
<protein>
    <submittedName>
        <fullName evidence="2">Uncharacterized protein</fullName>
    </submittedName>
</protein>
<feature type="region of interest" description="Disordered" evidence="1">
    <location>
        <begin position="31"/>
        <end position="55"/>
    </location>
</feature>
<evidence type="ECO:0000256" key="1">
    <source>
        <dbReference type="SAM" id="MobiDB-lite"/>
    </source>
</evidence>
<dbReference type="AlphaFoldDB" id="A0A9D3WE28"/>
<gene>
    <name evidence="2" type="ORF">J1N35_005527</name>
</gene>
<feature type="non-terminal residue" evidence="2">
    <location>
        <position position="1"/>
    </location>
</feature>